<gene>
    <name evidence="1" type="ORF">KG104_01640</name>
</gene>
<dbReference type="Pfam" id="PF07040">
    <property type="entry name" value="DUF1326"/>
    <property type="match status" value="1"/>
</dbReference>
<sequence length="270" mass="28991">MEYTLTGNFLEACDCTVICPCWVDDDPVEGHCTGFVLWEFTGNGTESKIDGLVVTGCKVVSVAIHAGKRRDSSAPATSMIYIDVSDCKNKETTDEQLFQALRGTFAEHPTKKGGGIGPLAELAEMSGTVVGAEPAMISFELEKDGPADKNEHRWTATVTRTRTNPQEPQAEPLQDLLIHATGQPERFDVDENQNAKSQPLELSNTALTYELQAQNPVTAQAGDELIINVGALPGGNINVKGRSGMRGTFHYRYPAAGVHTGMPGEEAPAS</sequence>
<protein>
    <submittedName>
        <fullName evidence="1">DUF1326 domain-containing protein</fullName>
    </submittedName>
</protein>
<dbReference type="InterPro" id="IPR009758">
    <property type="entry name" value="DUF1326"/>
</dbReference>
<dbReference type="EMBL" id="CP076456">
    <property type="protein sequence ID" value="QWQ36554.1"/>
    <property type="molecule type" value="Genomic_DNA"/>
</dbReference>
<name>A0A975S661_9MICC</name>
<accession>A0A975S661</accession>
<evidence type="ECO:0000313" key="1">
    <source>
        <dbReference type="EMBL" id="QWQ36554.1"/>
    </source>
</evidence>
<reference evidence="1" key="1">
    <citation type="submission" date="2021-06" db="EMBL/GenBank/DDBJ databases">
        <title>Novel species in genus Arthrobacter.</title>
        <authorList>
            <person name="Zhang G."/>
        </authorList>
    </citation>
    <scope>NUCLEOTIDE SEQUENCE</scope>
    <source>
        <strain evidence="1">Zg-ZUI122</strain>
    </source>
</reference>
<dbReference type="Proteomes" id="UP000680588">
    <property type="component" value="Chromosome"/>
</dbReference>
<organism evidence="1 2">
    <name type="scientific">Arthrobacter sunyaminii</name>
    <dbReference type="NCBI Taxonomy" id="2816859"/>
    <lineage>
        <taxon>Bacteria</taxon>
        <taxon>Bacillati</taxon>
        <taxon>Actinomycetota</taxon>
        <taxon>Actinomycetes</taxon>
        <taxon>Micrococcales</taxon>
        <taxon>Micrococcaceae</taxon>
        <taxon>Arthrobacter</taxon>
    </lineage>
</organism>
<dbReference type="AlphaFoldDB" id="A0A975S661"/>
<evidence type="ECO:0000313" key="2">
    <source>
        <dbReference type="Proteomes" id="UP000680588"/>
    </source>
</evidence>
<dbReference type="RefSeq" id="WP_207348393.1">
    <property type="nucleotide sequence ID" value="NZ_CP076456.1"/>
</dbReference>
<dbReference type="KEGG" id="asun:KG104_01640"/>
<keyword evidence="2" id="KW-1185">Reference proteome</keyword>
<proteinExistence type="predicted"/>